<evidence type="ECO:0000313" key="18">
    <source>
        <dbReference type="Proteomes" id="UP000032120"/>
    </source>
</evidence>
<dbReference type="RefSeq" id="WP_042543885.1">
    <property type="nucleotide sequence ID" value="NZ_JXSQ01000008.1"/>
</dbReference>
<accession>A0A0D0HYI7</accession>
<protein>
    <recommendedName>
        <fullName evidence="10">NAD(P)H dehydrogenase (quinone)</fullName>
        <ecNumber evidence="3">1.6.5.2</ecNumber>
    </recommendedName>
    <alternativeName>
        <fullName evidence="13">NAD(P)H quinone reductase</fullName>
    </alternativeName>
    <alternativeName>
        <fullName evidence="11">NAD(P)H: menadione oxidoreductase</fullName>
    </alternativeName>
    <alternativeName>
        <fullName evidence="12">NADH-menadione reductase</fullName>
    </alternativeName>
</protein>
<feature type="binding site" evidence="14">
    <location>
        <position position="127"/>
    </location>
    <ligand>
        <name>FAD</name>
        <dbReference type="ChEBI" id="CHEBI:57692"/>
    </ligand>
</feature>
<evidence type="ECO:0000256" key="5">
    <source>
        <dbReference type="ARBA" id="ARBA00022827"/>
    </source>
</evidence>
<keyword evidence="5 14" id="KW-0274">FAD</keyword>
<dbReference type="Gene3D" id="3.30.390.30">
    <property type="match status" value="1"/>
</dbReference>
<dbReference type="PRINTS" id="PR00411">
    <property type="entry name" value="PNDRDTASEI"/>
</dbReference>
<dbReference type="Pfam" id="PF07992">
    <property type="entry name" value="Pyr_redox_2"/>
    <property type="match status" value="1"/>
</dbReference>
<proteinExistence type="inferred from homology"/>
<evidence type="ECO:0000256" key="8">
    <source>
        <dbReference type="ARBA" id="ARBA00047678"/>
    </source>
</evidence>
<evidence type="ECO:0000256" key="13">
    <source>
        <dbReference type="ARBA" id="ARBA00079404"/>
    </source>
</evidence>
<evidence type="ECO:0000256" key="11">
    <source>
        <dbReference type="ARBA" id="ARBA00076614"/>
    </source>
</evidence>
<evidence type="ECO:0000259" key="15">
    <source>
        <dbReference type="Pfam" id="PF02852"/>
    </source>
</evidence>
<gene>
    <name evidence="17" type="ORF">SD72_07805</name>
</gene>
<dbReference type="GO" id="GO:0003955">
    <property type="term" value="F:NAD(P)H dehydrogenase (quinone) activity"/>
    <property type="evidence" value="ECO:0007669"/>
    <property type="project" value="UniProtKB-EC"/>
</dbReference>
<feature type="binding site" evidence="14">
    <location>
        <position position="324"/>
    </location>
    <ligand>
        <name>FAD</name>
        <dbReference type="ChEBI" id="CHEBI:57692"/>
    </ligand>
</feature>
<evidence type="ECO:0000256" key="10">
    <source>
        <dbReference type="ARBA" id="ARBA00072193"/>
    </source>
</evidence>
<organism evidence="17 18">
    <name type="scientific">Leucobacter komagatae</name>
    <dbReference type="NCBI Taxonomy" id="55969"/>
    <lineage>
        <taxon>Bacteria</taxon>
        <taxon>Bacillati</taxon>
        <taxon>Actinomycetota</taxon>
        <taxon>Actinomycetes</taxon>
        <taxon>Micrococcales</taxon>
        <taxon>Microbacteriaceae</taxon>
        <taxon>Leucobacter</taxon>
    </lineage>
</organism>
<reference evidence="17 18" key="1">
    <citation type="submission" date="2015-01" db="EMBL/GenBank/DDBJ databases">
        <title>Draft genome sequence of Leucobacter komagatae strain VKM ST2845.</title>
        <authorList>
            <person name="Karlyshev A.V."/>
            <person name="Kudryashova E.B."/>
        </authorList>
    </citation>
    <scope>NUCLEOTIDE SEQUENCE [LARGE SCALE GENOMIC DNA]</scope>
    <source>
        <strain evidence="17 18">VKM ST2845</strain>
    </source>
</reference>
<evidence type="ECO:0000256" key="3">
    <source>
        <dbReference type="ARBA" id="ARBA00012648"/>
    </source>
</evidence>
<dbReference type="Pfam" id="PF02852">
    <property type="entry name" value="Pyr_redox_dim"/>
    <property type="match status" value="1"/>
</dbReference>
<dbReference type="Gene3D" id="3.50.50.60">
    <property type="entry name" value="FAD/NAD(P)-binding domain"/>
    <property type="match status" value="2"/>
</dbReference>
<comment type="similarity">
    <text evidence="1">Belongs to the class-I pyridine nucleotide-disulfide oxidoreductase family.</text>
</comment>
<evidence type="ECO:0000256" key="14">
    <source>
        <dbReference type="PIRSR" id="PIRSR000350-3"/>
    </source>
</evidence>
<keyword evidence="4" id="KW-0285">Flavoprotein</keyword>
<dbReference type="GO" id="GO:0050660">
    <property type="term" value="F:flavin adenine dinucleotide binding"/>
    <property type="evidence" value="ECO:0007669"/>
    <property type="project" value="TreeGrafter"/>
</dbReference>
<comment type="subunit">
    <text evidence="2">Homotetramer.</text>
</comment>
<evidence type="ECO:0000256" key="2">
    <source>
        <dbReference type="ARBA" id="ARBA00011881"/>
    </source>
</evidence>
<keyword evidence="18" id="KW-1185">Reference proteome</keyword>
<evidence type="ECO:0000259" key="16">
    <source>
        <dbReference type="Pfam" id="PF07992"/>
    </source>
</evidence>
<evidence type="ECO:0000256" key="7">
    <source>
        <dbReference type="ARBA" id="ARBA00023027"/>
    </source>
</evidence>
<comment type="catalytic activity">
    <reaction evidence="8">
        <text>a quinone + NADH + H(+) = a quinol + NAD(+)</text>
        <dbReference type="Rhea" id="RHEA:46160"/>
        <dbReference type="ChEBI" id="CHEBI:15378"/>
        <dbReference type="ChEBI" id="CHEBI:24646"/>
        <dbReference type="ChEBI" id="CHEBI:57540"/>
        <dbReference type="ChEBI" id="CHEBI:57945"/>
        <dbReference type="ChEBI" id="CHEBI:132124"/>
        <dbReference type="EC" id="1.6.5.2"/>
    </reaction>
</comment>
<evidence type="ECO:0000256" key="4">
    <source>
        <dbReference type="ARBA" id="ARBA00022630"/>
    </source>
</evidence>
<sequence>MAKERKHRIVVLGGGPGGYEAALAGAQLGAEVTLVERAGVGGSAVLTDVVPSKSLIATAGAVQSVRDAGKLGVQAFLPGSDGKPVRPEIAVNLAAVNKRLLAMAGAQSTDMRQSLEEAGVRLVHGSGRLDGPNAVLVSTSQAGGTDFDRVEADTIVVSVGASPRELDSAKPDGERILTWQQVYNLQDVPEHLIVVGSGVTGAEFANAYATLGSEVTLVSSREQVLPGEDPDAAAVIEHEFKRIGMNVMSKSRADAVERTENGVRVTLSDGSVVEGSHCLMAVGSVPNTDGLGLEEAGVELNESGHIKVNKVARTSIPSVYAAGDCTDFFPLASVASMQGRTAIMHALGDFVRPIDLRNVASNVFTYPEIATVGWNERTLADATSVATAISHTIPLNANPRAKMIGFTDGFVKLFAWKASGTVVGGVIVAHRASELIFPLALAVEHRLTVDQVASAFTVYPSLTGAITDAARAMHVH</sequence>
<comment type="catalytic activity">
    <reaction evidence="9">
        <text>a quinone + NADPH + H(+) = a quinol + NADP(+)</text>
        <dbReference type="Rhea" id="RHEA:46164"/>
        <dbReference type="ChEBI" id="CHEBI:15378"/>
        <dbReference type="ChEBI" id="CHEBI:24646"/>
        <dbReference type="ChEBI" id="CHEBI:57783"/>
        <dbReference type="ChEBI" id="CHEBI:58349"/>
        <dbReference type="ChEBI" id="CHEBI:132124"/>
        <dbReference type="EC" id="1.6.5.2"/>
    </reaction>
</comment>
<evidence type="ECO:0000256" key="9">
    <source>
        <dbReference type="ARBA" id="ARBA00048983"/>
    </source>
</evidence>
<dbReference type="EC" id="1.6.5.2" evidence="3"/>
<dbReference type="PANTHER" id="PTHR43014:SF1">
    <property type="entry name" value="NAD(P)H DEHYDROGENASE (QUINONE)"/>
    <property type="match status" value="1"/>
</dbReference>
<keyword evidence="7 14" id="KW-0520">NAD</keyword>
<feature type="domain" description="FAD/NAD(P)-binding" evidence="16">
    <location>
        <begin position="8"/>
        <end position="339"/>
    </location>
</feature>
<comment type="cofactor">
    <cofactor evidence="14">
        <name>FAD</name>
        <dbReference type="ChEBI" id="CHEBI:57692"/>
    </cofactor>
    <text evidence="14">Binds 1 FAD per subunit.</text>
</comment>
<evidence type="ECO:0000313" key="17">
    <source>
        <dbReference type="EMBL" id="KIP52656.1"/>
    </source>
</evidence>
<name>A0A0D0HYI7_9MICO</name>
<dbReference type="InterPro" id="IPR023753">
    <property type="entry name" value="FAD/NAD-binding_dom"/>
</dbReference>
<evidence type="ECO:0000256" key="12">
    <source>
        <dbReference type="ARBA" id="ARBA00077506"/>
    </source>
</evidence>
<evidence type="ECO:0000256" key="6">
    <source>
        <dbReference type="ARBA" id="ARBA00023002"/>
    </source>
</evidence>
<dbReference type="OrthoDB" id="4678789at2"/>
<dbReference type="PIRSF" id="PIRSF000350">
    <property type="entry name" value="Mercury_reductase_MerA"/>
    <property type="match status" value="1"/>
</dbReference>
<dbReference type="InterPro" id="IPR016156">
    <property type="entry name" value="FAD/NAD-linked_Rdtase_dimer_sf"/>
</dbReference>
<dbReference type="InterPro" id="IPR036188">
    <property type="entry name" value="FAD/NAD-bd_sf"/>
</dbReference>
<feature type="binding site" evidence="14">
    <location>
        <position position="53"/>
    </location>
    <ligand>
        <name>FAD</name>
        <dbReference type="ChEBI" id="CHEBI:57692"/>
    </ligand>
</feature>
<keyword evidence="14" id="KW-0547">Nucleotide-binding</keyword>
<feature type="binding site" evidence="14">
    <location>
        <position position="283"/>
    </location>
    <ligand>
        <name>NAD(+)</name>
        <dbReference type="ChEBI" id="CHEBI:57540"/>
    </ligand>
</feature>
<dbReference type="NCBIfam" id="NF005883">
    <property type="entry name" value="PRK07845.1"/>
    <property type="match status" value="1"/>
</dbReference>
<dbReference type="InterPro" id="IPR004099">
    <property type="entry name" value="Pyr_nucl-diS_OxRdtase_dimer"/>
</dbReference>
<dbReference type="InterPro" id="IPR001100">
    <property type="entry name" value="Pyr_nuc-diS_OxRdtase"/>
</dbReference>
<dbReference type="Proteomes" id="UP000032120">
    <property type="component" value="Unassembled WGS sequence"/>
</dbReference>
<dbReference type="SUPFAM" id="SSF55424">
    <property type="entry name" value="FAD/NAD-linked reductases, dimerisation (C-terminal) domain"/>
    <property type="match status" value="1"/>
</dbReference>
<dbReference type="AlphaFoldDB" id="A0A0D0HYI7"/>
<comment type="caution">
    <text evidence="17">The sequence shown here is derived from an EMBL/GenBank/DDBJ whole genome shotgun (WGS) entry which is preliminary data.</text>
</comment>
<dbReference type="PANTHER" id="PTHR43014">
    <property type="entry name" value="MERCURIC REDUCTASE"/>
    <property type="match status" value="1"/>
</dbReference>
<dbReference type="PRINTS" id="PR00368">
    <property type="entry name" value="FADPNR"/>
</dbReference>
<dbReference type="SUPFAM" id="SSF51905">
    <property type="entry name" value="FAD/NAD(P)-binding domain"/>
    <property type="match status" value="1"/>
</dbReference>
<feature type="domain" description="Pyridine nucleotide-disulphide oxidoreductase dimerisation" evidence="15">
    <location>
        <begin position="360"/>
        <end position="469"/>
    </location>
</feature>
<dbReference type="EMBL" id="JXSQ01000008">
    <property type="protein sequence ID" value="KIP52656.1"/>
    <property type="molecule type" value="Genomic_DNA"/>
</dbReference>
<feature type="binding site" evidence="14">
    <location>
        <begin position="196"/>
        <end position="203"/>
    </location>
    <ligand>
        <name>NAD(+)</name>
        <dbReference type="ChEBI" id="CHEBI:57540"/>
    </ligand>
</feature>
<keyword evidence="6" id="KW-0560">Oxidoreductase</keyword>
<evidence type="ECO:0000256" key="1">
    <source>
        <dbReference type="ARBA" id="ARBA00007532"/>
    </source>
</evidence>
<dbReference type="FunFam" id="3.50.50.60:FF:000054">
    <property type="entry name" value="Flavoprotein disulfide reductase"/>
    <property type="match status" value="1"/>
</dbReference>